<dbReference type="EMBL" id="BAVR01000005">
    <property type="protein sequence ID" value="GAE87323.1"/>
    <property type="molecule type" value="Genomic_DNA"/>
</dbReference>
<evidence type="ECO:0000259" key="1">
    <source>
        <dbReference type="Pfam" id="PF13304"/>
    </source>
</evidence>
<keyword evidence="2" id="KW-0067">ATP-binding</keyword>
<accession>W4V3A9</accession>
<proteinExistence type="predicted"/>
<evidence type="ECO:0000313" key="3">
    <source>
        <dbReference type="Proteomes" id="UP000019109"/>
    </source>
</evidence>
<sequence length="260" mass="29858">MKVFKPDDLNINRLVSRGKGGDTAQIDIVSDKSTISAKFTTRTKKWDADITGEERWENVNAELISTFIPAKEILENAYQFESAYHKEVIDFDETYLDIIASAKININRGPDTGTKKKYLDKLKNITLGTVTISEEKFYLKPGTQAKIEFHLVAEGLRKFALLWQLIKNGTLEKGTILFWDEPEANLNPKAIPDLVEILLELQREGVQIFIATHDYVLSKYFEIRATEDNYIRYFSLFKVEDGSVSFEQCSNFRELKGRIL</sequence>
<dbReference type="InterPro" id="IPR051396">
    <property type="entry name" value="Bact_Antivir_Def_Nuclease"/>
</dbReference>
<dbReference type="InterPro" id="IPR027417">
    <property type="entry name" value="P-loop_NTPase"/>
</dbReference>
<comment type="caution">
    <text evidence="2">The sequence shown here is derived from an EMBL/GenBank/DDBJ whole genome shotgun (WGS) entry which is preliminary data.</text>
</comment>
<dbReference type="STRING" id="1294263.JCM21531_679"/>
<evidence type="ECO:0000313" key="2">
    <source>
        <dbReference type="EMBL" id="GAE87323.1"/>
    </source>
</evidence>
<dbReference type="Gene3D" id="3.40.50.300">
    <property type="entry name" value="P-loop containing nucleotide triphosphate hydrolases"/>
    <property type="match status" value="1"/>
</dbReference>
<dbReference type="Pfam" id="PF13304">
    <property type="entry name" value="AAA_21"/>
    <property type="match status" value="1"/>
</dbReference>
<dbReference type="AlphaFoldDB" id="W4V3A9"/>
<keyword evidence="3" id="KW-1185">Reference proteome</keyword>
<gene>
    <name evidence="2" type="ORF">JCM21531_679</name>
</gene>
<name>W4V3A9_9FIRM</name>
<dbReference type="SUPFAM" id="SSF52540">
    <property type="entry name" value="P-loop containing nucleoside triphosphate hydrolases"/>
    <property type="match status" value="1"/>
</dbReference>
<protein>
    <submittedName>
        <fullName evidence="2">ATP-binding protein</fullName>
    </submittedName>
</protein>
<organism evidence="2 3">
    <name type="scientific">Acetivibrio straminisolvens JCM 21531</name>
    <dbReference type="NCBI Taxonomy" id="1294263"/>
    <lineage>
        <taxon>Bacteria</taxon>
        <taxon>Bacillati</taxon>
        <taxon>Bacillota</taxon>
        <taxon>Clostridia</taxon>
        <taxon>Eubacteriales</taxon>
        <taxon>Oscillospiraceae</taxon>
        <taxon>Acetivibrio</taxon>
    </lineage>
</organism>
<dbReference type="GO" id="GO:0005524">
    <property type="term" value="F:ATP binding"/>
    <property type="evidence" value="ECO:0007669"/>
    <property type="project" value="UniProtKB-KW"/>
</dbReference>
<dbReference type="InterPro" id="IPR003959">
    <property type="entry name" value="ATPase_AAA_core"/>
</dbReference>
<dbReference type="Proteomes" id="UP000019109">
    <property type="component" value="Unassembled WGS sequence"/>
</dbReference>
<dbReference type="PANTHER" id="PTHR43581:SF2">
    <property type="entry name" value="EXCINUCLEASE ATPASE SUBUNIT"/>
    <property type="match status" value="1"/>
</dbReference>
<dbReference type="GO" id="GO:0016887">
    <property type="term" value="F:ATP hydrolysis activity"/>
    <property type="evidence" value="ECO:0007669"/>
    <property type="project" value="InterPro"/>
</dbReference>
<dbReference type="PANTHER" id="PTHR43581">
    <property type="entry name" value="ATP/GTP PHOSPHATASE"/>
    <property type="match status" value="1"/>
</dbReference>
<keyword evidence="2" id="KW-0547">Nucleotide-binding</keyword>
<feature type="domain" description="ATPase AAA-type core" evidence="1">
    <location>
        <begin position="82"/>
        <end position="217"/>
    </location>
</feature>
<reference evidence="2" key="1">
    <citation type="journal article" date="2014" name="Genome Announc.">
        <title>Draft Genome Sequence of Clostridium straminisolvens Strain JCM 21531T, Isolated from a Cellulose-Degrading Bacterial Community.</title>
        <authorList>
            <person name="Yuki M."/>
            <person name="Oshima K."/>
            <person name="Suda W."/>
            <person name="Sakamoto M."/>
            <person name="Kitamura K."/>
            <person name="Iida T."/>
            <person name="Hattori M."/>
            <person name="Ohkuma M."/>
        </authorList>
    </citation>
    <scope>NUCLEOTIDE SEQUENCE [LARGE SCALE GENOMIC DNA]</scope>
    <source>
        <strain evidence="2">JCM 21531</strain>
    </source>
</reference>